<dbReference type="OrthoDB" id="2596179at2759"/>
<dbReference type="AlphaFoldDB" id="A0A1B9IYG8"/>
<organism evidence="1 2">
    <name type="scientific">Kwoniella mangroviensis CBS 10435</name>
    <dbReference type="NCBI Taxonomy" id="1331196"/>
    <lineage>
        <taxon>Eukaryota</taxon>
        <taxon>Fungi</taxon>
        <taxon>Dikarya</taxon>
        <taxon>Basidiomycota</taxon>
        <taxon>Agaricomycotina</taxon>
        <taxon>Tremellomycetes</taxon>
        <taxon>Tremellales</taxon>
        <taxon>Cryptococcaceae</taxon>
        <taxon>Kwoniella</taxon>
    </lineage>
</organism>
<sequence>MLGLHPRSLLRRRPVTFHGPTPSASFPRTYRANSTFIPFSEFKPPPIRQRLKPLIPFFIYWSIITSLAVHLLRIRISSKEELDKQKAKITVLSDLVEQLRNGKIIGEDDIQRELEMVGLRERTVLSQKVEVEDTKDVRWTEVLFGKKRQIKDEVEEDEQSLEELVQAVNEASQPTSSPITLIPTTPNITVPERSGQVKRAPSSSVYM</sequence>
<gene>
    <name evidence="1" type="ORF">L486_00211</name>
</gene>
<evidence type="ECO:0000313" key="1">
    <source>
        <dbReference type="EMBL" id="OCF60576.1"/>
    </source>
</evidence>
<accession>A0A1B9IYG8</accession>
<reference evidence="1 2" key="1">
    <citation type="submission" date="2013-07" db="EMBL/GenBank/DDBJ databases">
        <title>The Genome Sequence of Kwoniella mangroviensis CBS10435.</title>
        <authorList>
            <consortium name="The Broad Institute Genome Sequencing Platform"/>
            <person name="Cuomo C."/>
            <person name="Litvintseva A."/>
            <person name="Chen Y."/>
            <person name="Heitman J."/>
            <person name="Sun S."/>
            <person name="Springer D."/>
            <person name="Dromer F."/>
            <person name="Young S.K."/>
            <person name="Zeng Q."/>
            <person name="Gargeya S."/>
            <person name="Fitzgerald M."/>
            <person name="Abouelleil A."/>
            <person name="Alvarado L."/>
            <person name="Berlin A.M."/>
            <person name="Chapman S.B."/>
            <person name="Dewar J."/>
            <person name="Goldberg J."/>
            <person name="Griggs A."/>
            <person name="Gujja S."/>
            <person name="Hansen M."/>
            <person name="Howarth C."/>
            <person name="Imamovic A."/>
            <person name="Larimer J."/>
            <person name="McCowan C."/>
            <person name="Murphy C."/>
            <person name="Pearson M."/>
            <person name="Priest M."/>
            <person name="Roberts A."/>
            <person name="Saif S."/>
            <person name="Shea T."/>
            <person name="Sykes S."/>
            <person name="Wortman J."/>
            <person name="Nusbaum C."/>
            <person name="Birren B."/>
        </authorList>
    </citation>
    <scope>NUCLEOTIDE SEQUENCE [LARGE SCALE GENOMIC DNA]</scope>
    <source>
        <strain evidence="1 2">CBS 10435</strain>
    </source>
</reference>
<proteinExistence type="predicted"/>
<name>A0A1B9IYG8_9TREE</name>
<keyword evidence="2" id="KW-1185">Reference proteome</keyword>
<protein>
    <submittedName>
        <fullName evidence="1">Uncharacterized protein</fullName>
    </submittedName>
</protein>
<evidence type="ECO:0000313" key="2">
    <source>
        <dbReference type="Proteomes" id="UP000092583"/>
    </source>
</evidence>
<dbReference type="EMBL" id="KI669459">
    <property type="protein sequence ID" value="OCF60576.1"/>
    <property type="molecule type" value="Genomic_DNA"/>
</dbReference>
<reference evidence="2" key="2">
    <citation type="submission" date="2013-12" db="EMBL/GenBank/DDBJ databases">
        <title>Evolution of pathogenesis and genome organization in the Tremellales.</title>
        <authorList>
            <person name="Cuomo C."/>
            <person name="Litvintseva A."/>
            <person name="Heitman J."/>
            <person name="Chen Y."/>
            <person name="Sun S."/>
            <person name="Springer D."/>
            <person name="Dromer F."/>
            <person name="Young S."/>
            <person name="Zeng Q."/>
            <person name="Chapman S."/>
            <person name="Gujja S."/>
            <person name="Saif S."/>
            <person name="Birren B."/>
        </authorList>
    </citation>
    <scope>NUCLEOTIDE SEQUENCE [LARGE SCALE GENOMIC DNA]</scope>
    <source>
        <strain evidence="2">CBS 10435</strain>
    </source>
</reference>
<dbReference type="Proteomes" id="UP000092583">
    <property type="component" value="Unassembled WGS sequence"/>
</dbReference>